<sequence length="98" mass="10707">MWKLGARRREPRSTGGTAPPPNLEGRRRVSAMGSSWWASASSGRTPCGHVLLYQRTFPAVGERGRAVGQSVRGPCARCIRSSFDLVDLDLDPPSRGER</sequence>
<gene>
    <name evidence="2" type="ORF">MARPO_0154s0006</name>
</gene>
<protein>
    <submittedName>
        <fullName evidence="2">Uncharacterized protein</fullName>
    </submittedName>
</protein>
<evidence type="ECO:0000256" key="1">
    <source>
        <dbReference type="SAM" id="MobiDB-lite"/>
    </source>
</evidence>
<organism evidence="2 3">
    <name type="scientific">Marchantia polymorpha</name>
    <name type="common">Common liverwort</name>
    <name type="synonym">Marchantia aquatica</name>
    <dbReference type="NCBI Taxonomy" id="3197"/>
    <lineage>
        <taxon>Eukaryota</taxon>
        <taxon>Viridiplantae</taxon>
        <taxon>Streptophyta</taxon>
        <taxon>Embryophyta</taxon>
        <taxon>Marchantiophyta</taxon>
        <taxon>Marchantiopsida</taxon>
        <taxon>Marchantiidae</taxon>
        <taxon>Marchantiales</taxon>
        <taxon>Marchantiaceae</taxon>
        <taxon>Marchantia</taxon>
    </lineage>
</organism>
<evidence type="ECO:0000313" key="2">
    <source>
        <dbReference type="EMBL" id="PTQ28776.1"/>
    </source>
</evidence>
<dbReference type="AlphaFoldDB" id="A0A2R6W4I3"/>
<keyword evidence="3" id="KW-1185">Reference proteome</keyword>
<accession>A0A2R6W4I3</accession>
<proteinExistence type="predicted"/>
<dbReference type="Proteomes" id="UP000244005">
    <property type="component" value="Unassembled WGS sequence"/>
</dbReference>
<name>A0A2R6W4I3_MARPO</name>
<dbReference type="Gramene" id="Mp8g16580.1">
    <property type="protein sequence ID" value="Mp8g16580.1.cds1"/>
    <property type="gene ID" value="Mp8g16580"/>
</dbReference>
<evidence type="ECO:0000313" key="3">
    <source>
        <dbReference type="Proteomes" id="UP000244005"/>
    </source>
</evidence>
<dbReference type="EMBL" id="KZ772824">
    <property type="protein sequence ID" value="PTQ28776.1"/>
    <property type="molecule type" value="Genomic_DNA"/>
</dbReference>
<reference evidence="3" key="1">
    <citation type="journal article" date="2017" name="Cell">
        <title>Insights into land plant evolution garnered from the Marchantia polymorpha genome.</title>
        <authorList>
            <person name="Bowman J.L."/>
            <person name="Kohchi T."/>
            <person name="Yamato K.T."/>
            <person name="Jenkins J."/>
            <person name="Shu S."/>
            <person name="Ishizaki K."/>
            <person name="Yamaoka S."/>
            <person name="Nishihama R."/>
            <person name="Nakamura Y."/>
            <person name="Berger F."/>
            <person name="Adam C."/>
            <person name="Aki S.S."/>
            <person name="Althoff F."/>
            <person name="Araki T."/>
            <person name="Arteaga-Vazquez M.A."/>
            <person name="Balasubrmanian S."/>
            <person name="Barry K."/>
            <person name="Bauer D."/>
            <person name="Boehm C.R."/>
            <person name="Briginshaw L."/>
            <person name="Caballero-Perez J."/>
            <person name="Catarino B."/>
            <person name="Chen F."/>
            <person name="Chiyoda S."/>
            <person name="Chovatia M."/>
            <person name="Davies K.M."/>
            <person name="Delmans M."/>
            <person name="Demura T."/>
            <person name="Dierschke T."/>
            <person name="Dolan L."/>
            <person name="Dorantes-Acosta A.E."/>
            <person name="Eklund D.M."/>
            <person name="Florent S.N."/>
            <person name="Flores-Sandoval E."/>
            <person name="Fujiyama A."/>
            <person name="Fukuzawa H."/>
            <person name="Galik B."/>
            <person name="Grimanelli D."/>
            <person name="Grimwood J."/>
            <person name="Grossniklaus U."/>
            <person name="Hamada T."/>
            <person name="Haseloff J."/>
            <person name="Hetherington A.J."/>
            <person name="Higo A."/>
            <person name="Hirakawa Y."/>
            <person name="Hundley H.N."/>
            <person name="Ikeda Y."/>
            <person name="Inoue K."/>
            <person name="Inoue S.I."/>
            <person name="Ishida S."/>
            <person name="Jia Q."/>
            <person name="Kakita M."/>
            <person name="Kanazawa T."/>
            <person name="Kawai Y."/>
            <person name="Kawashima T."/>
            <person name="Kennedy M."/>
            <person name="Kinose K."/>
            <person name="Kinoshita T."/>
            <person name="Kohara Y."/>
            <person name="Koide E."/>
            <person name="Komatsu K."/>
            <person name="Kopischke S."/>
            <person name="Kubo M."/>
            <person name="Kyozuka J."/>
            <person name="Lagercrantz U."/>
            <person name="Lin S.S."/>
            <person name="Lindquist E."/>
            <person name="Lipzen A.M."/>
            <person name="Lu C.W."/>
            <person name="De Luna E."/>
            <person name="Martienssen R.A."/>
            <person name="Minamino N."/>
            <person name="Mizutani M."/>
            <person name="Mizutani M."/>
            <person name="Mochizuki N."/>
            <person name="Monte I."/>
            <person name="Mosher R."/>
            <person name="Nagasaki H."/>
            <person name="Nakagami H."/>
            <person name="Naramoto S."/>
            <person name="Nishitani K."/>
            <person name="Ohtani M."/>
            <person name="Okamoto T."/>
            <person name="Okumura M."/>
            <person name="Phillips J."/>
            <person name="Pollak B."/>
            <person name="Reinders A."/>
            <person name="Rovekamp M."/>
            <person name="Sano R."/>
            <person name="Sawa S."/>
            <person name="Schmid M.W."/>
            <person name="Shirakawa M."/>
            <person name="Solano R."/>
            <person name="Spunde A."/>
            <person name="Suetsugu N."/>
            <person name="Sugano S."/>
            <person name="Sugiyama A."/>
            <person name="Sun R."/>
            <person name="Suzuki Y."/>
            <person name="Takenaka M."/>
            <person name="Takezawa D."/>
            <person name="Tomogane H."/>
            <person name="Tsuzuki M."/>
            <person name="Ueda T."/>
            <person name="Umeda M."/>
            <person name="Ward J.M."/>
            <person name="Watanabe Y."/>
            <person name="Yazaki K."/>
            <person name="Yokoyama R."/>
            <person name="Yoshitake Y."/>
            <person name="Yotsui I."/>
            <person name="Zachgo S."/>
            <person name="Schmutz J."/>
        </authorList>
    </citation>
    <scope>NUCLEOTIDE SEQUENCE [LARGE SCALE GENOMIC DNA]</scope>
    <source>
        <strain evidence="3">Tak-1</strain>
    </source>
</reference>
<feature type="region of interest" description="Disordered" evidence="1">
    <location>
        <begin position="1"/>
        <end position="27"/>
    </location>
</feature>